<dbReference type="GO" id="GO:0008276">
    <property type="term" value="F:protein methyltransferase activity"/>
    <property type="evidence" value="ECO:0007669"/>
    <property type="project" value="UniProtKB-ARBA"/>
</dbReference>
<dbReference type="InterPro" id="IPR046341">
    <property type="entry name" value="SET_dom_sf"/>
</dbReference>
<dbReference type="Gene3D" id="2.170.270.10">
    <property type="entry name" value="SET domain"/>
    <property type="match status" value="1"/>
</dbReference>
<dbReference type="PROSITE" id="PS50280">
    <property type="entry name" value="SET"/>
    <property type="match status" value="1"/>
</dbReference>
<accession>A0A9Q0MJI6</accession>
<organism evidence="2 3">
    <name type="scientific">Pseudolycoriella hygida</name>
    <dbReference type="NCBI Taxonomy" id="35572"/>
    <lineage>
        <taxon>Eukaryota</taxon>
        <taxon>Metazoa</taxon>
        <taxon>Ecdysozoa</taxon>
        <taxon>Arthropoda</taxon>
        <taxon>Hexapoda</taxon>
        <taxon>Insecta</taxon>
        <taxon>Pterygota</taxon>
        <taxon>Neoptera</taxon>
        <taxon>Endopterygota</taxon>
        <taxon>Diptera</taxon>
        <taxon>Nematocera</taxon>
        <taxon>Sciaroidea</taxon>
        <taxon>Sciaridae</taxon>
        <taxon>Pseudolycoriella</taxon>
    </lineage>
</organism>
<sequence length="255" mass="28985">MSELNSHVCFDALATLQNIQNIEHCCNFCGGSHTIQDCPELSKGEHIFDNCLQDLSRSSVPSGLHVIEHNVPCVITSQKFAKGSRFGPLLAKKSYIPIENLRFPLIIFGNIIPDLNIPELEELFKVRNVYLDTTNENECNWMVHVNPAEYLNEQNLIAYQEDNQIYFTAIHDIEVGDILKVWYAPSYAAKMCIPLLQPSQYEIVNNILRQVSIDHSSLKVESEDESFNCEPVYYNNVHHSTDVSLPPIQSIFTAQ</sequence>
<dbReference type="Pfam" id="PF21549">
    <property type="entry name" value="PRDM2_PR"/>
    <property type="match status" value="1"/>
</dbReference>
<comment type="caution">
    <text evidence="2">The sequence shown here is derived from an EMBL/GenBank/DDBJ whole genome shotgun (WGS) entry which is preliminary data.</text>
</comment>
<dbReference type="GO" id="GO:0008170">
    <property type="term" value="F:N-methyltransferase activity"/>
    <property type="evidence" value="ECO:0007669"/>
    <property type="project" value="UniProtKB-ARBA"/>
</dbReference>
<feature type="domain" description="SET" evidence="1">
    <location>
        <begin position="53"/>
        <end position="184"/>
    </location>
</feature>
<dbReference type="AlphaFoldDB" id="A0A9Q0MJI6"/>
<reference evidence="2" key="1">
    <citation type="submission" date="2022-07" db="EMBL/GenBank/DDBJ databases">
        <authorList>
            <person name="Trinca V."/>
            <person name="Uliana J.V.C."/>
            <person name="Torres T.T."/>
            <person name="Ward R.J."/>
            <person name="Monesi N."/>
        </authorList>
    </citation>
    <scope>NUCLEOTIDE SEQUENCE</scope>
    <source>
        <strain evidence="2">HSMRA1968</strain>
        <tissue evidence="2">Whole embryos</tissue>
    </source>
</reference>
<protein>
    <submittedName>
        <fullName evidence="2">PR domain zinc finger protein 15</fullName>
    </submittedName>
</protein>
<dbReference type="Proteomes" id="UP001151699">
    <property type="component" value="Unassembled WGS sequence"/>
</dbReference>
<gene>
    <name evidence="2" type="primary">Prdm15</name>
    <name evidence="2" type="ORF">Bhyg_15720</name>
</gene>
<dbReference type="InterPro" id="IPR001214">
    <property type="entry name" value="SET_dom"/>
</dbReference>
<evidence type="ECO:0000313" key="2">
    <source>
        <dbReference type="EMBL" id="KAJ6631736.1"/>
    </source>
</evidence>
<name>A0A9Q0MJI6_9DIPT</name>
<evidence type="ECO:0000259" key="1">
    <source>
        <dbReference type="PROSITE" id="PS50280"/>
    </source>
</evidence>
<feature type="non-terminal residue" evidence="2">
    <location>
        <position position="1"/>
    </location>
</feature>
<dbReference type="OrthoDB" id="40579at2759"/>
<proteinExistence type="predicted"/>
<dbReference type="GO" id="GO:0008757">
    <property type="term" value="F:S-adenosylmethionine-dependent methyltransferase activity"/>
    <property type="evidence" value="ECO:0007669"/>
    <property type="project" value="UniProtKB-ARBA"/>
</dbReference>
<dbReference type="EMBL" id="WJQU01002679">
    <property type="protein sequence ID" value="KAJ6631736.1"/>
    <property type="molecule type" value="Genomic_DNA"/>
</dbReference>
<evidence type="ECO:0000313" key="3">
    <source>
        <dbReference type="Proteomes" id="UP001151699"/>
    </source>
</evidence>
<keyword evidence="3" id="KW-1185">Reference proteome</keyword>